<dbReference type="NCBIfam" id="TIGR03088">
    <property type="entry name" value="stp2"/>
    <property type="match status" value="1"/>
</dbReference>
<dbReference type="Proteomes" id="UP001500547">
    <property type="component" value="Unassembled WGS sequence"/>
</dbReference>
<organism evidence="3 4">
    <name type="scientific">Viridibacterium curvum</name>
    <dbReference type="NCBI Taxonomy" id="1101404"/>
    <lineage>
        <taxon>Bacteria</taxon>
        <taxon>Pseudomonadati</taxon>
        <taxon>Pseudomonadota</taxon>
        <taxon>Betaproteobacteria</taxon>
        <taxon>Rhodocyclales</taxon>
        <taxon>Rhodocyclaceae</taxon>
        <taxon>Viridibacterium</taxon>
    </lineage>
</organism>
<reference evidence="4" key="1">
    <citation type="journal article" date="2019" name="Int. J. Syst. Evol. Microbiol.">
        <title>The Global Catalogue of Microorganisms (GCM) 10K type strain sequencing project: providing services to taxonomists for standard genome sequencing and annotation.</title>
        <authorList>
            <consortium name="The Broad Institute Genomics Platform"/>
            <consortium name="The Broad Institute Genome Sequencing Center for Infectious Disease"/>
            <person name="Wu L."/>
            <person name="Ma J."/>
        </authorList>
    </citation>
    <scope>NUCLEOTIDE SEQUENCE [LARGE SCALE GENOMIC DNA]</scope>
    <source>
        <strain evidence="4">JCM 18715</strain>
    </source>
</reference>
<feature type="domain" description="Glycosyltransferase subfamily 4-like N-terminal" evidence="2">
    <location>
        <begin position="11"/>
        <end position="170"/>
    </location>
</feature>
<dbReference type="PANTHER" id="PTHR45947">
    <property type="entry name" value="SULFOQUINOVOSYL TRANSFERASE SQD2"/>
    <property type="match status" value="1"/>
</dbReference>
<feature type="domain" description="Glycosyl transferase family 1" evidence="1">
    <location>
        <begin position="188"/>
        <end position="347"/>
    </location>
</feature>
<dbReference type="Pfam" id="PF13439">
    <property type="entry name" value="Glyco_transf_4"/>
    <property type="match status" value="1"/>
</dbReference>
<dbReference type="PANTHER" id="PTHR45947:SF3">
    <property type="entry name" value="SULFOQUINOVOSYL TRANSFERASE SQD2"/>
    <property type="match status" value="1"/>
</dbReference>
<keyword evidence="4" id="KW-1185">Reference proteome</keyword>
<dbReference type="InterPro" id="IPR050194">
    <property type="entry name" value="Glycosyltransferase_grp1"/>
</dbReference>
<proteinExistence type="predicted"/>
<gene>
    <name evidence="3" type="ORF">GCM10025770_08640</name>
</gene>
<dbReference type="EMBL" id="BAABLD010000005">
    <property type="protein sequence ID" value="GAA5160661.1"/>
    <property type="molecule type" value="Genomic_DNA"/>
</dbReference>
<dbReference type="Gene3D" id="3.40.50.2000">
    <property type="entry name" value="Glycogen Phosphorylase B"/>
    <property type="match status" value="2"/>
</dbReference>
<evidence type="ECO:0000313" key="3">
    <source>
        <dbReference type="EMBL" id="GAA5160661.1"/>
    </source>
</evidence>
<name>A0ABP9QER6_9RHOO</name>
<evidence type="ECO:0000259" key="2">
    <source>
        <dbReference type="Pfam" id="PF13439"/>
    </source>
</evidence>
<evidence type="ECO:0000313" key="4">
    <source>
        <dbReference type="Proteomes" id="UP001500547"/>
    </source>
</evidence>
<evidence type="ECO:0000259" key="1">
    <source>
        <dbReference type="Pfam" id="PF00534"/>
    </source>
</evidence>
<dbReference type="Pfam" id="PF00534">
    <property type="entry name" value="Glycos_transf_1"/>
    <property type="match status" value="1"/>
</dbReference>
<dbReference type="InterPro" id="IPR001296">
    <property type="entry name" value="Glyco_trans_1"/>
</dbReference>
<sequence>MAHVVYSFKAGGLENVIVQLINRLPTDRFRHVVIALTECSAEFAQRVTVPGVEFISLHKPPGQIFRLYPRLWRLLRQQRPAVLHTCNLAALEVTPVAWAAGVPLRVHAEHGWIVADPDGRNPRFRLLRRVFKPFVSHFIAVSRQLQDYLTGPIGVAPGRVSLLANGVDTDAFRPRAADEALPAGWPFGREHWVLGTVGRLDPVKNQKLLLDALAMIRGGSTELGARLRLVIVGEGGERAALEARIAELGLQEVVWLPGSRSDVAQLLRAMDCFALPSIAEGTSCTLQEAMASGLPIIATSVGGNPDLLTPDTCGLLVPSGDVAGLADAVRQVFSAQGEAQGMPARARQSALSRHSLAGMIAAYEKLFDRAR</sequence>
<comment type="caution">
    <text evidence="3">The sequence shown here is derived from an EMBL/GenBank/DDBJ whole genome shotgun (WGS) entry which is preliminary data.</text>
</comment>
<accession>A0ABP9QER6</accession>
<dbReference type="SUPFAM" id="SSF53756">
    <property type="entry name" value="UDP-Glycosyltransferase/glycogen phosphorylase"/>
    <property type="match status" value="1"/>
</dbReference>
<dbReference type="InterPro" id="IPR028098">
    <property type="entry name" value="Glyco_trans_4-like_N"/>
</dbReference>
<dbReference type="InterPro" id="IPR017522">
    <property type="entry name" value="Sugar_tfrase_PEP-CTERM_Stp2"/>
</dbReference>
<protein>
    <submittedName>
        <fullName evidence="3">Glycosyltransferase</fullName>
    </submittedName>
</protein>